<evidence type="ECO:0000256" key="1">
    <source>
        <dbReference type="SAM" id="MobiDB-lite"/>
    </source>
</evidence>
<feature type="transmembrane region" description="Helical" evidence="2">
    <location>
        <begin position="407"/>
        <end position="426"/>
    </location>
</feature>
<dbReference type="HOGENOM" id="CLU_630298_0_0_1"/>
<evidence type="ECO:0000256" key="2">
    <source>
        <dbReference type="SAM" id="Phobius"/>
    </source>
</evidence>
<gene>
    <name evidence="3" type="ORF">O9G_003292</name>
</gene>
<dbReference type="Proteomes" id="UP000030755">
    <property type="component" value="Unassembled WGS sequence"/>
</dbReference>
<keyword evidence="4" id="KW-1185">Reference proteome</keyword>
<organism evidence="3 4">
    <name type="scientific">Rozella allomycis (strain CSF55)</name>
    <dbReference type="NCBI Taxonomy" id="988480"/>
    <lineage>
        <taxon>Eukaryota</taxon>
        <taxon>Fungi</taxon>
        <taxon>Fungi incertae sedis</taxon>
        <taxon>Cryptomycota</taxon>
        <taxon>Cryptomycota incertae sedis</taxon>
        <taxon>Rozella</taxon>
    </lineage>
</organism>
<feature type="compositionally biased region" description="Acidic residues" evidence="1">
    <location>
        <begin position="333"/>
        <end position="349"/>
    </location>
</feature>
<proteinExistence type="predicted"/>
<keyword evidence="2" id="KW-0812">Transmembrane</keyword>
<name>A0A075APX1_ROZAC</name>
<evidence type="ECO:0000313" key="4">
    <source>
        <dbReference type="Proteomes" id="UP000030755"/>
    </source>
</evidence>
<keyword evidence="2" id="KW-0472">Membrane</keyword>
<protein>
    <submittedName>
        <fullName evidence="3">Uncharacterized protein</fullName>
    </submittedName>
</protein>
<dbReference type="AlphaFoldDB" id="A0A075APX1"/>
<feature type="region of interest" description="Disordered" evidence="1">
    <location>
        <begin position="324"/>
        <end position="351"/>
    </location>
</feature>
<keyword evidence="2" id="KW-1133">Transmembrane helix</keyword>
<dbReference type="EMBL" id="KE561174">
    <property type="protein sequence ID" value="EPZ32153.1"/>
    <property type="molecule type" value="Genomic_DNA"/>
</dbReference>
<reference evidence="3 4" key="1">
    <citation type="journal article" date="2013" name="Curr. Biol.">
        <title>Shared signatures of parasitism and phylogenomics unite Cryptomycota and microsporidia.</title>
        <authorList>
            <person name="James T.Y."/>
            <person name="Pelin A."/>
            <person name="Bonen L."/>
            <person name="Ahrendt S."/>
            <person name="Sain D."/>
            <person name="Corradi N."/>
            <person name="Stajich J.E."/>
        </authorList>
    </citation>
    <scope>NUCLEOTIDE SEQUENCE [LARGE SCALE GENOMIC DNA]</scope>
    <source>
        <strain evidence="3 4">CSF55</strain>
    </source>
</reference>
<accession>A0A075APX1</accession>
<sequence>MVQLGSIFFALLVTYHVYSMNVYIRSYLRDPYSSYYKTANLEISKIIQSISPSKTCNNNIVYPSDKTSKMESVGTMNDLTVNHHARLWHNVFKLETTKDTIIKETIPFLKYYNKDIDMAVIIFDEEDFEKIDIDVIYQQLAPIIKIVMIIAFESKTNMIQLRYNEMEDTNSDLKEPSLNDFLLHLKKSSNYTMVFSSSEELMESNSICSINICVSDAPFPTRLQMNVNKDFIKKSMSNIYVMNSIKDISSSIGTNKFKGPIEFKPMKSAFMTLEQYSQPDGLYSKFNKLMYGESIRKENLDCSKFAIGEKEIILKDVNEDQIIADSDLTSPESENDDCDLEMPEPETETAPDTGKISVIEATEQMKEKEIENEIQGHIQNIKDTEIMTEHANVNVDESNERDFTIEMFVYISVGVLSCMAILGIAYRKYLQRNGK</sequence>
<evidence type="ECO:0000313" key="3">
    <source>
        <dbReference type="EMBL" id="EPZ32153.1"/>
    </source>
</evidence>